<dbReference type="Proteomes" id="UP000217277">
    <property type="component" value="Chromosome I"/>
</dbReference>
<protein>
    <submittedName>
        <fullName evidence="1">Uncharacterized protein</fullName>
    </submittedName>
</protein>
<sequence length="975" mass="110104">MIRFFSYVCGSLLFLSDLSYAAAASKGSLYHFSINKQPLSEALSKVSTLTGHTIFSSSEDTHRVEALPVNGELDVLTALELMLKSSNLIVTFQHEIIILKPKIIKSKIEKKIVQSQANNDIEEVITTAQKLNALSSDAVKRDAFNISEHIYLSQTRKLIDTNLADTLTILPGVTISRDSGEGRRVSVRGLEPHLTQTRINGLDALFATDSGVDQRGGADRSRGFDYSIFPADLFNQIELHKSYTAKMGEGSISGTLDLTTLRPMVYDDKRWHGKFNLEAQYNNLSQGYSPSISAHIAKRWNNIAALFSINYSQLETVEQGHHTWHWSRANFGMDNVADTVDINIAEQLINAKGSNRTYVPVGNSISAWGNIRNRLAINNTLQWQANDDLLIDFDLLLGTLKNDRTHYQLATAGDNSLIGNVVGKQLLTNAVIENNYLVFAQFKHLDLRSEHQKQQTQTNYYQASMRANIKVTDSLSSQLLIGRSDADFSVPLNHKIFLQASDHNVSLDWRNRQYAKYNYDFDLTSPEEWQLMRTDVRDDAFNNTFDSIKNNFTYALSSTQYLDFGVHYKRYLSAGWERRSRVDWQTKTVQPLNASTLTQLPLSQVYSVGQHDIIFADIMSKKLQPLTLTQAHNRPGTVYQITEKTWASYLQYRTQGEMFKVPFNSNVGVRWFKTTQGSQGDLNIINSGVNKQTYEGWLPTSNLNLELDEHWQLRLAASKNIARADLNQLRPYTDINVADLIIKQGNPRLKPFRVKAVDLSLEYYSNSTTWSAASFYKSLNGYIVEQSNNAIYADTKLPLAYLDQDSRRSPQSEFTIVKPINSNDAYIYGLELALKHQFSSPFESVEMNVNISLGNGKAHLLKNQKKANIKLPGLSKLVFNTVLQYKDANFGLALSSTYRGKYITSIGETQNTREGFDASIFYDLDGYIQLNDRSKIVFGIKNIGNEALRQFQGERTLVHTQSGTQFSLGVHYALN</sequence>
<evidence type="ECO:0000313" key="1">
    <source>
        <dbReference type="EMBL" id="ATC80832.1"/>
    </source>
</evidence>
<gene>
    <name evidence="1" type="ORF">PAGA_a0238</name>
</gene>
<proteinExistence type="predicted"/>
<dbReference type="EMBL" id="CP011011">
    <property type="protein sequence ID" value="ATC80832.1"/>
    <property type="molecule type" value="Genomic_DNA"/>
</dbReference>
<name>A0ACA8DRN1_9GAMM</name>
<keyword evidence="2" id="KW-1185">Reference proteome</keyword>
<accession>A0ACA8DRN1</accession>
<reference evidence="1" key="1">
    <citation type="submission" date="2015-03" db="EMBL/GenBank/DDBJ databases">
        <authorList>
            <person name="Xie B.-B."/>
            <person name="Rong J.-C."/>
            <person name="Qin Q.-L."/>
            <person name="Zhang Y.-Z."/>
        </authorList>
    </citation>
    <scope>NUCLEOTIDE SEQUENCE</scope>
    <source>
        <strain evidence="1">DSM 14585</strain>
    </source>
</reference>
<evidence type="ECO:0000313" key="2">
    <source>
        <dbReference type="Proteomes" id="UP000217277"/>
    </source>
</evidence>
<organism evidence="1 2">
    <name type="scientific">Pseudoalteromonas agarivorans DSM 14585</name>
    <dbReference type="NCBI Taxonomy" id="1312369"/>
    <lineage>
        <taxon>Bacteria</taxon>
        <taxon>Pseudomonadati</taxon>
        <taxon>Pseudomonadota</taxon>
        <taxon>Gammaproteobacteria</taxon>
        <taxon>Alteromonadales</taxon>
        <taxon>Pseudoalteromonadaceae</taxon>
        <taxon>Pseudoalteromonas</taxon>
    </lineage>
</organism>